<evidence type="ECO:0000313" key="2">
    <source>
        <dbReference type="EMBL" id="KAH3777964.1"/>
    </source>
</evidence>
<accession>A0A9D4IM50</accession>
<dbReference type="Proteomes" id="UP000828390">
    <property type="component" value="Unassembled WGS sequence"/>
</dbReference>
<protein>
    <submittedName>
        <fullName evidence="2">Uncharacterized protein</fullName>
    </submittedName>
</protein>
<reference evidence="2" key="1">
    <citation type="journal article" date="2019" name="bioRxiv">
        <title>The Genome of the Zebra Mussel, Dreissena polymorpha: A Resource for Invasive Species Research.</title>
        <authorList>
            <person name="McCartney M.A."/>
            <person name="Auch B."/>
            <person name="Kono T."/>
            <person name="Mallez S."/>
            <person name="Zhang Y."/>
            <person name="Obille A."/>
            <person name="Becker A."/>
            <person name="Abrahante J.E."/>
            <person name="Garbe J."/>
            <person name="Badalamenti J.P."/>
            <person name="Herman A."/>
            <person name="Mangelson H."/>
            <person name="Liachko I."/>
            <person name="Sullivan S."/>
            <person name="Sone E.D."/>
            <person name="Koren S."/>
            <person name="Silverstein K.A.T."/>
            <person name="Beckman K.B."/>
            <person name="Gohl D.M."/>
        </authorList>
    </citation>
    <scope>NUCLEOTIDE SEQUENCE</scope>
    <source>
        <strain evidence="2">Duluth1</strain>
        <tissue evidence="2">Whole animal</tissue>
    </source>
</reference>
<evidence type="ECO:0000313" key="3">
    <source>
        <dbReference type="Proteomes" id="UP000828390"/>
    </source>
</evidence>
<keyword evidence="3" id="KW-1185">Reference proteome</keyword>
<dbReference type="AlphaFoldDB" id="A0A9D4IM50"/>
<organism evidence="2 3">
    <name type="scientific">Dreissena polymorpha</name>
    <name type="common">Zebra mussel</name>
    <name type="synonym">Mytilus polymorpha</name>
    <dbReference type="NCBI Taxonomy" id="45954"/>
    <lineage>
        <taxon>Eukaryota</taxon>
        <taxon>Metazoa</taxon>
        <taxon>Spiralia</taxon>
        <taxon>Lophotrochozoa</taxon>
        <taxon>Mollusca</taxon>
        <taxon>Bivalvia</taxon>
        <taxon>Autobranchia</taxon>
        <taxon>Heteroconchia</taxon>
        <taxon>Euheterodonta</taxon>
        <taxon>Imparidentia</taxon>
        <taxon>Neoheterodontei</taxon>
        <taxon>Myida</taxon>
        <taxon>Dreissenoidea</taxon>
        <taxon>Dreissenidae</taxon>
        <taxon>Dreissena</taxon>
    </lineage>
</organism>
<proteinExistence type="predicted"/>
<dbReference type="EMBL" id="JAIWYP010000009">
    <property type="protein sequence ID" value="KAH3777964.1"/>
    <property type="molecule type" value="Genomic_DNA"/>
</dbReference>
<name>A0A9D4IM50_DREPO</name>
<reference evidence="2" key="2">
    <citation type="submission" date="2020-11" db="EMBL/GenBank/DDBJ databases">
        <authorList>
            <person name="McCartney M.A."/>
            <person name="Auch B."/>
            <person name="Kono T."/>
            <person name="Mallez S."/>
            <person name="Becker A."/>
            <person name="Gohl D.M."/>
            <person name="Silverstein K.A.T."/>
            <person name="Koren S."/>
            <person name="Bechman K.B."/>
            <person name="Herman A."/>
            <person name="Abrahante J.E."/>
            <person name="Garbe J."/>
        </authorList>
    </citation>
    <scope>NUCLEOTIDE SEQUENCE</scope>
    <source>
        <strain evidence="2">Duluth1</strain>
        <tissue evidence="2">Whole animal</tissue>
    </source>
</reference>
<feature type="compositionally biased region" description="Basic and acidic residues" evidence="1">
    <location>
        <begin position="109"/>
        <end position="120"/>
    </location>
</feature>
<feature type="region of interest" description="Disordered" evidence="1">
    <location>
        <begin position="109"/>
        <end position="134"/>
    </location>
</feature>
<comment type="caution">
    <text evidence="2">The sequence shown here is derived from an EMBL/GenBank/DDBJ whole genome shotgun (WGS) entry which is preliminary data.</text>
</comment>
<evidence type="ECO:0000256" key="1">
    <source>
        <dbReference type="SAM" id="MobiDB-lite"/>
    </source>
</evidence>
<gene>
    <name evidence="2" type="ORF">DPMN_179415</name>
</gene>
<sequence>MALLSTWETRPYPPAHGDFAVYTIDDLVAGVNFAVQRYYNAEKDCIGFYERLPTDKLELKIKYFWFPGLSDTEVMFTDLDNNGQVNVELETLTTRIRCSEMNYSLPARKFPDRHGDRTRDLPVPNQADTLPLPLIPNPATYTPSDYEIPPRISHCHDICGTSDIHGGFFTLGANVTQPENSPTAMGFEPETSRFQIRQTLYRVAIKASSYSKAV</sequence>